<dbReference type="InterPro" id="IPR036388">
    <property type="entry name" value="WH-like_DNA-bd_sf"/>
</dbReference>
<evidence type="ECO:0000313" key="6">
    <source>
        <dbReference type="EMBL" id="GAA3610018.1"/>
    </source>
</evidence>
<dbReference type="RefSeq" id="WP_231487308.1">
    <property type="nucleotide sequence ID" value="NZ_BAAAZO010000003.1"/>
</dbReference>
<organism evidence="6 7">
    <name type="scientific">Kineosporia mesophila</name>
    <dbReference type="NCBI Taxonomy" id="566012"/>
    <lineage>
        <taxon>Bacteria</taxon>
        <taxon>Bacillati</taxon>
        <taxon>Actinomycetota</taxon>
        <taxon>Actinomycetes</taxon>
        <taxon>Kineosporiales</taxon>
        <taxon>Kineosporiaceae</taxon>
        <taxon>Kineosporia</taxon>
    </lineage>
</organism>
<dbReference type="Proteomes" id="UP001501074">
    <property type="component" value="Unassembled WGS sequence"/>
</dbReference>
<evidence type="ECO:0000256" key="1">
    <source>
        <dbReference type="ARBA" id="ARBA00009437"/>
    </source>
</evidence>
<evidence type="ECO:0000256" key="4">
    <source>
        <dbReference type="ARBA" id="ARBA00023163"/>
    </source>
</evidence>
<dbReference type="InterPro" id="IPR000847">
    <property type="entry name" value="LysR_HTH_N"/>
</dbReference>
<dbReference type="Pfam" id="PF00126">
    <property type="entry name" value="HTH_1"/>
    <property type="match status" value="1"/>
</dbReference>
<reference evidence="7" key="1">
    <citation type="journal article" date="2019" name="Int. J. Syst. Evol. Microbiol.">
        <title>The Global Catalogue of Microorganisms (GCM) 10K type strain sequencing project: providing services to taxonomists for standard genome sequencing and annotation.</title>
        <authorList>
            <consortium name="The Broad Institute Genomics Platform"/>
            <consortium name="The Broad Institute Genome Sequencing Center for Infectious Disease"/>
            <person name="Wu L."/>
            <person name="Ma J."/>
        </authorList>
    </citation>
    <scope>NUCLEOTIDE SEQUENCE [LARGE SCALE GENOMIC DNA]</scope>
    <source>
        <strain evidence="7">JCM 16902</strain>
    </source>
</reference>
<protein>
    <submittedName>
        <fullName evidence="6">LysR family transcriptional regulator</fullName>
    </submittedName>
</protein>
<dbReference type="EMBL" id="BAAAZO010000003">
    <property type="protein sequence ID" value="GAA3610018.1"/>
    <property type="molecule type" value="Genomic_DNA"/>
</dbReference>
<evidence type="ECO:0000256" key="3">
    <source>
        <dbReference type="ARBA" id="ARBA00023125"/>
    </source>
</evidence>
<dbReference type="Gene3D" id="1.10.10.10">
    <property type="entry name" value="Winged helix-like DNA-binding domain superfamily/Winged helix DNA-binding domain"/>
    <property type="match status" value="1"/>
</dbReference>
<dbReference type="SUPFAM" id="SSF53850">
    <property type="entry name" value="Periplasmic binding protein-like II"/>
    <property type="match status" value="1"/>
</dbReference>
<dbReference type="InterPro" id="IPR036390">
    <property type="entry name" value="WH_DNA-bd_sf"/>
</dbReference>
<keyword evidence="7" id="KW-1185">Reference proteome</keyword>
<evidence type="ECO:0000313" key="7">
    <source>
        <dbReference type="Proteomes" id="UP001501074"/>
    </source>
</evidence>
<feature type="domain" description="HTH lysR-type" evidence="5">
    <location>
        <begin position="1"/>
        <end position="58"/>
    </location>
</feature>
<dbReference type="Pfam" id="PF03466">
    <property type="entry name" value="LysR_substrate"/>
    <property type="match status" value="1"/>
</dbReference>
<name>A0ABP6ZIH2_9ACTN</name>
<evidence type="ECO:0000259" key="5">
    <source>
        <dbReference type="PROSITE" id="PS50931"/>
    </source>
</evidence>
<accession>A0ABP6ZIH2</accession>
<dbReference type="PROSITE" id="PS50931">
    <property type="entry name" value="HTH_LYSR"/>
    <property type="match status" value="1"/>
</dbReference>
<keyword evidence="4" id="KW-0804">Transcription</keyword>
<evidence type="ECO:0000256" key="2">
    <source>
        <dbReference type="ARBA" id="ARBA00023015"/>
    </source>
</evidence>
<dbReference type="InterPro" id="IPR005119">
    <property type="entry name" value="LysR_subst-bd"/>
</dbReference>
<keyword evidence="2" id="KW-0805">Transcription regulation</keyword>
<comment type="similarity">
    <text evidence="1">Belongs to the LysR transcriptional regulatory family.</text>
</comment>
<proteinExistence type="inferred from homology"/>
<dbReference type="PANTHER" id="PTHR30346">
    <property type="entry name" value="TRANSCRIPTIONAL DUAL REGULATOR HCAR-RELATED"/>
    <property type="match status" value="1"/>
</dbReference>
<dbReference type="Gene3D" id="3.40.190.10">
    <property type="entry name" value="Periplasmic binding protein-like II"/>
    <property type="match status" value="2"/>
</dbReference>
<gene>
    <name evidence="6" type="ORF">GCM10022223_27650</name>
</gene>
<dbReference type="SUPFAM" id="SSF46785">
    <property type="entry name" value="Winged helix' DNA-binding domain"/>
    <property type="match status" value="1"/>
</dbReference>
<dbReference type="PANTHER" id="PTHR30346:SF29">
    <property type="entry name" value="LYSR SUBSTRATE-BINDING"/>
    <property type="match status" value="1"/>
</dbReference>
<comment type="caution">
    <text evidence="6">The sequence shown here is derived from an EMBL/GenBank/DDBJ whole genome shotgun (WGS) entry which is preliminary data.</text>
</comment>
<sequence length="298" mass="32322">METRRLELLLELSRQGSMRGVADELGITTSTVSQQIAVLAREVGVPLIEPDGRRVRLTPAGRRLAGHAMTILAAVEAARADLDPTTEPAGTVRVSGFATAIRRALLPIVTQLAQTHPGVRLLIHEYEPVEGLASVLADEVDLALTYDYNLAPRAQDPSLRFFPLWSAPWSIGVPERLSQSAGPTSTMTMDVLAGEAWIVNSRNPADEDAVRTLASMAGFEPRISHQADSLELVEDLILAGQGIGLLPADRRTRPGVTLLPLRDPEVRLRAYAVTRLGRAEWPPLALLLHLLDSVKTPN</sequence>
<keyword evidence="3" id="KW-0238">DNA-binding</keyword>